<reference evidence="1" key="2">
    <citation type="journal article" date="2015" name="Fish Shellfish Immunol.">
        <title>Early steps in the European eel (Anguilla anguilla)-Vibrio vulnificus interaction in the gills: Role of the RtxA13 toxin.</title>
        <authorList>
            <person name="Callol A."/>
            <person name="Pajuelo D."/>
            <person name="Ebbesson L."/>
            <person name="Teles M."/>
            <person name="MacKenzie S."/>
            <person name="Amaro C."/>
        </authorList>
    </citation>
    <scope>NUCLEOTIDE SEQUENCE</scope>
</reference>
<protein>
    <submittedName>
        <fullName evidence="1">Uncharacterized protein</fullName>
    </submittedName>
</protein>
<evidence type="ECO:0000313" key="1">
    <source>
        <dbReference type="EMBL" id="JAH43363.1"/>
    </source>
</evidence>
<proteinExistence type="predicted"/>
<sequence length="30" mass="3621">MSAPTRKRQSLSLTTRRSALHLRMYYRALR</sequence>
<accession>A0A0E9SS85</accession>
<dbReference type="EMBL" id="GBXM01065214">
    <property type="protein sequence ID" value="JAH43363.1"/>
    <property type="molecule type" value="Transcribed_RNA"/>
</dbReference>
<reference evidence="1" key="1">
    <citation type="submission" date="2014-11" db="EMBL/GenBank/DDBJ databases">
        <authorList>
            <person name="Amaro Gonzalez C."/>
        </authorList>
    </citation>
    <scope>NUCLEOTIDE SEQUENCE</scope>
</reference>
<organism evidence="1">
    <name type="scientific">Anguilla anguilla</name>
    <name type="common">European freshwater eel</name>
    <name type="synonym">Muraena anguilla</name>
    <dbReference type="NCBI Taxonomy" id="7936"/>
    <lineage>
        <taxon>Eukaryota</taxon>
        <taxon>Metazoa</taxon>
        <taxon>Chordata</taxon>
        <taxon>Craniata</taxon>
        <taxon>Vertebrata</taxon>
        <taxon>Euteleostomi</taxon>
        <taxon>Actinopterygii</taxon>
        <taxon>Neopterygii</taxon>
        <taxon>Teleostei</taxon>
        <taxon>Anguilliformes</taxon>
        <taxon>Anguillidae</taxon>
        <taxon>Anguilla</taxon>
    </lineage>
</organism>
<dbReference type="AlphaFoldDB" id="A0A0E9SS85"/>
<name>A0A0E9SS85_ANGAN</name>